<protein>
    <submittedName>
        <fullName evidence="3">Efflux RND transporter periplasmic adaptor subunit</fullName>
    </submittedName>
    <submittedName>
        <fullName evidence="4">Secretion protein HlyD</fullName>
    </submittedName>
</protein>
<reference evidence="3" key="3">
    <citation type="submission" date="2024-02" db="EMBL/GenBank/DDBJ databases">
        <authorList>
            <consortium name="Clinical and Environmental Microbiology Branch: Whole genome sequencing antimicrobial resistance pathogens in the healthcare setting"/>
        </authorList>
    </citation>
    <scope>NUCLEOTIDE SEQUENCE</scope>
    <source>
        <strain evidence="3">2021DK-00143</strain>
    </source>
</reference>
<evidence type="ECO:0000313" key="6">
    <source>
        <dbReference type="Proteomes" id="UP000036196"/>
    </source>
</evidence>
<dbReference type="KEGG" id="pge:LG71_15195"/>
<dbReference type="GeneID" id="61385333"/>
<feature type="coiled-coil region" evidence="1">
    <location>
        <begin position="176"/>
        <end position="203"/>
    </location>
</feature>
<dbReference type="STRING" id="61647.LG71_15195"/>
<dbReference type="Gene3D" id="2.40.50.100">
    <property type="match status" value="1"/>
</dbReference>
<organism evidence="4 6">
    <name type="scientific">Pluralibacter gergoviae</name>
    <name type="common">Enterobacter gergoviae</name>
    <dbReference type="NCBI Taxonomy" id="61647"/>
    <lineage>
        <taxon>Bacteria</taxon>
        <taxon>Pseudomonadati</taxon>
        <taxon>Pseudomonadota</taxon>
        <taxon>Gammaproteobacteria</taxon>
        <taxon>Enterobacterales</taxon>
        <taxon>Enterobacteriaceae</taxon>
        <taxon>Pluralibacter</taxon>
    </lineage>
</organism>
<dbReference type="EMBL" id="LDZF01000001">
    <property type="protein sequence ID" value="KMK16477.1"/>
    <property type="molecule type" value="Genomic_DNA"/>
</dbReference>
<dbReference type="RefSeq" id="WP_043083547.1">
    <property type="nucleotide sequence ID" value="NZ_CACVCI010000001.1"/>
</dbReference>
<dbReference type="PANTHER" id="PTHR30438">
    <property type="entry name" value="36 KDA ANTIGEN-RELATED"/>
    <property type="match status" value="1"/>
</dbReference>
<feature type="coiled-coil region" evidence="1">
    <location>
        <begin position="72"/>
        <end position="125"/>
    </location>
</feature>
<dbReference type="EMBL" id="ABLOKC030000019">
    <property type="protein sequence ID" value="EML1472578.1"/>
    <property type="molecule type" value="Genomic_DNA"/>
</dbReference>
<dbReference type="PATRIC" id="fig|61647.13.peg.4391"/>
<sequence length="323" mass="35710">MTKRVWVTVLLIVIAVSLAVLFRSHGKDLLLQGEVDAPEVIITSKAKGRVIARYAERGDDVKAGQLLISLESPELMAQLRSLEAARDKAQAQLDQSLNGTREEDIRSLRADLGQAEAQYANAQRDYKRNLSVAKQGYVSASDLDASRRARDTALEQVKAAKASLDEGIHGDRIEQREAYAAAVRQANQDIIELKAQTDDLQVRAPVPGEVGPIPAEVGELLNASSPLMTLIRLPDAYFVFNLREDILAGVRKGDRVRIRVPALKDKIIDAQVRYIAPLGDYATKRATRATGDFDLKTFEVRLYPSQPVAGLRQGMSALWQWKE</sequence>
<dbReference type="SUPFAM" id="SSF111369">
    <property type="entry name" value="HlyD-like secretion proteins"/>
    <property type="match status" value="2"/>
</dbReference>
<feature type="domain" description="YbhG-like alpha-helical hairpin" evidence="2">
    <location>
        <begin position="83"/>
        <end position="197"/>
    </location>
</feature>
<dbReference type="Proteomes" id="UP000036196">
    <property type="component" value="Unassembled WGS sequence"/>
</dbReference>
<keyword evidence="6" id="KW-1185">Reference proteome</keyword>
<dbReference type="AlphaFoldDB" id="A0A089PLM1"/>
<reference evidence="4 6" key="1">
    <citation type="submission" date="2015-05" db="EMBL/GenBank/DDBJ databases">
        <title>Genome sequences of Pluralibacter gergoviae.</title>
        <authorList>
            <person name="Greninger A.L."/>
            <person name="Miller S."/>
        </authorList>
    </citation>
    <scope>NUCLEOTIDE SEQUENCE [LARGE SCALE GENOMIC DNA]</scope>
    <source>
        <strain evidence="4 6">JS81F13</strain>
    </source>
</reference>
<dbReference type="Proteomes" id="UP001236270">
    <property type="component" value="Unassembled WGS sequence"/>
</dbReference>
<dbReference type="Gene3D" id="1.10.287.470">
    <property type="entry name" value="Helix hairpin bin"/>
    <property type="match status" value="2"/>
</dbReference>
<gene>
    <name evidence="4" type="ORF">ABW06_00590</name>
    <name evidence="3" type="ORF">QEG54_003341</name>
    <name evidence="5" type="ORF">RBJ30_24825</name>
</gene>
<accession>A0A089PLM1</accession>
<evidence type="ECO:0000313" key="3">
    <source>
        <dbReference type="EMBL" id="EML1472578.1"/>
    </source>
</evidence>
<dbReference type="PANTHER" id="PTHR30438:SF1">
    <property type="entry name" value="36 KDA ANTIGEN"/>
    <property type="match status" value="1"/>
</dbReference>
<name>A0A089PLM1_PLUGE</name>
<dbReference type="EMBL" id="JAVDNV010000026">
    <property type="protein sequence ID" value="MDQ2312282.1"/>
    <property type="molecule type" value="Genomic_DNA"/>
</dbReference>
<dbReference type="Gene3D" id="2.40.30.170">
    <property type="match status" value="1"/>
</dbReference>
<evidence type="ECO:0000313" key="4">
    <source>
        <dbReference type="EMBL" id="KMK16477.1"/>
    </source>
</evidence>
<dbReference type="eggNOG" id="COG1566">
    <property type="taxonomic scope" value="Bacteria"/>
</dbReference>
<dbReference type="Pfam" id="PF25881">
    <property type="entry name" value="HH_YBHG"/>
    <property type="match status" value="1"/>
</dbReference>
<evidence type="ECO:0000256" key="1">
    <source>
        <dbReference type="SAM" id="Coils"/>
    </source>
</evidence>
<evidence type="ECO:0000313" key="5">
    <source>
        <dbReference type="EMBL" id="MDQ2312282.1"/>
    </source>
</evidence>
<proteinExistence type="predicted"/>
<comment type="caution">
    <text evidence="4">The sequence shown here is derived from an EMBL/GenBank/DDBJ whole genome shotgun (WGS) entry which is preliminary data.</text>
</comment>
<dbReference type="InterPro" id="IPR059052">
    <property type="entry name" value="HH_YbhG-like"/>
</dbReference>
<reference evidence="5" key="2">
    <citation type="submission" date="2023-08" db="EMBL/GenBank/DDBJ databases">
        <title>WGS of pathogenic bacterial species, Los Angeles County Public Health Laboratories.</title>
        <authorList>
            <person name="Garrigues J.M."/>
            <person name="Green N.M."/>
        </authorList>
    </citation>
    <scope>NUCLEOTIDE SEQUENCE</scope>
    <source>
        <strain evidence="5">LACPHL-BACT-2023-00068</strain>
    </source>
</reference>
<keyword evidence="1" id="KW-0175">Coiled coil</keyword>
<evidence type="ECO:0000259" key="2">
    <source>
        <dbReference type="Pfam" id="PF25881"/>
    </source>
</evidence>